<evidence type="ECO:0000313" key="2">
    <source>
        <dbReference type="Proteomes" id="UP000572407"/>
    </source>
</evidence>
<comment type="caution">
    <text evidence="1">The sequence shown here is derived from an EMBL/GenBank/DDBJ whole genome shotgun (WGS) entry which is preliminary data.</text>
</comment>
<proteinExistence type="predicted"/>
<dbReference type="AlphaFoldDB" id="A0A7V8UEC9"/>
<reference evidence="1 2" key="1">
    <citation type="submission" date="2019-06" db="EMBL/GenBank/DDBJ databases">
        <title>Analysis of the biodiversity of Brassica napus bacterial endophytes for the selection of potential efficient biofertilizers for rapeseed crops.</title>
        <authorList>
            <person name="Jimenez-Gomez A."/>
            <person name="Saati-Santamaria Z."/>
            <person name="Menendez E."/>
            <person name="Rivas R."/>
            <person name="Mateos P.F."/>
            <person name="Velazquez E."/>
            <person name="Garcia-Fraile P."/>
        </authorList>
    </citation>
    <scope>NUCLEOTIDE SEQUENCE [LARGE SCALE GENOMIC DNA]</scope>
    <source>
        <strain evidence="1 2">CDVBN10</strain>
    </source>
</reference>
<dbReference type="Proteomes" id="UP000572407">
    <property type="component" value="Unassembled WGS sequence"/>
</dbReference>
<organism evidence="1 2">
    <name type="scientific">Pseudomonas brassicacearum subsp. neoaurantiaca</name>
    <dbReference type="NCBI Taxonomy" id="494916"/>
    <lineage>
        <taxon>Bacteria</taxon>
        <taxon>Pseudomonadati</taxon>
        <taxon>Pseudomonadota</taxon>
        <taxon>Gammaproteobacteria</taxon>
        <taxon>Pseudomonadales</taxon>
        <taxon>Pseudomonadaceae</taxon>
        <taxon>Pseudomonas</taxon>
    </lineage>
</organism>
<evidence type="ECO:0000313" key="1">
    <source>
        <dbReference type="EMBL" id="MBA1379980.1"/>
    </source>
</evidence>
<gene>
    <name evidence="1" type="ORF">FHK92_19590</name>
</gene>
<name>A0A7V8UEC9_9PSED</name>
<dbReference type="EMBL" id="VDLV01000036">
    <property type="protein sequence ID" value="MBA1379980.1"/>
    <property type="molecule type" value="Genomic_DNA"/>
</dbReference>
<accession>A0A7V8UEC9</accession>
<protein>
    <submittedName>
        <fullName evidence="1">Uncharacterized protein</fullName>
    </submittedName>
</protein>
<sequence>MSGRAPGRPLWRGSLLPLGCAAAPNHSARWVRLIGSDLVGAASQPSGSKLPRHGVCGGWLIGEHH</sequence>